<gene>
    <name evidence="4" type="ORF">SAMN05216244_2464</name>
</gene>
<dbReference type="PANTHER" id="PTHR30535:SF7">
    <property type="entry name" value="IRON(III) DICITRATE-BINDING PROTEIN"/>
    <property type="match status" value="1"/>
</dbReference>
<proteinExistence type="inferred from homology"/>
<comment type="similarity">
    <text evidence="1">Belongs to the bacterial solute-binding protein 8 family.</text>
</comment>
<name>A0A1G9T7C0_9BACI</name>
<reference evidence="5" key="1">
    <citation type="submission" date="2016-10" db="EMBL/GenBank/DDBJ databases">
        <authorList>
            <person name="Varghese N."/>
            <person name="Submissions S."/>
        </authorList>
    </citation>
    <scope>NUCLEOTIDE SEQUENCE [LARGE SCALE GENOMIC DNA]</scope>
    <source>
        <strain evidence="5">CGMCC 1.6199</strain>
    </source>
</reference>
<organism evidence="4 5">
    <name type="scientific">Sediminibacillus halophilus</name>
    <dbReference type="NCBI Taxonomy" id="482461"/>
    <lineage>
        <taxon>Bacteria</taxon>
        <taxon>Bacillati</taxon>
        <taxon>Bacillota</taxon>
        <taxon>Bacilli</taxon>
        <taxon>Bacillales</taxon>
        <taxon>Bacillaceae</taxon>
        <taxon>Sediminibacillus</taxon>
    </lineage>
</organism>
<dbReference type="AlphaFoldDB" id="A0A1G9T7C0"/>
<dbReference type="InterPro" id="IPR050902">
    <property type="entry name" value="ABC_Transporter_SBP"/>
</dbReference>
<keyword evidence="2" id="KW-0732">Signal</keyword>
<dbReference type="Pfam" id="PF01497">
    <property type="entry name" value="Peripla_BP_2"/>
    <property type="match status" value="1"/>
</dbReference>
<feature type="domain" description="Fe/B12 periplasmic-binding" evidence="3">
    <location>
        <begin position="67"/>
        <end position="340"/>
    </location>
</feature>
<dbReference type="OrthoDB" id="356537at2"/>
<dbReference type="Gene3D" id="3.40.50.1980">
    <property type="entry name" value="Nitrogenase molybdenum iron protein domain"/>
    <property type="match status" value="2"/>
</dbReference>
<accession>A0A1G9T7C0</accession>
<dbReference type="EMBL" id="FNHF01000003">
    <property type="protein sequence ID" value="SDM43546.1"/>
    <property type="molecule type" value="Genomic_DNA"/>
</dbReference>
<dbReference type="Proteomes" id="UP000182347">
    <property type="component" value="Unassembled WGS sequence"/>
</dbReference>
<keyword evidence="5" id="KW-1185">Reference proteome</keyword>
<dbReference type="SUPFAM" id="SSF53807">
    <property type="entry name" value="Helical backbone' metal receptor"/>
    <property type="match status" value="1"/>
</dbReference>
<evidence type="ECO:0000313" key="4">
    <source>
        <dbReference type="EMBL" id="SDM43546.1"/>
    </source>
</evidence>
<protein>
    <submittedName>
        <fullName evidence="4">Iron complex transport system substrate-binding protein</fullName>
    </submittedName>
</protein>
<evidence type="ECO:0000313" key="5">
    <source>
        <dbReference type="Proteomes" id="UP000182347"/>
    </source>
</evidence>
<evidence type="ECO:0000259" key="3">
    <source>
        <dbReference type="PROSITE" id="PS50983"/>
    </source>
</evidence>
<dbReference type="PROSITE" id="PS50983">
    <property type="entry name" value="FE_B12_PBP"/>
    <property type="match status" value="1"/>
</dbReference>
<dbReference type="InterPro" id="IPR002491">
    <property type="entry name" value="ABC_transptr_periplasmic_BD"/>
</dbReference>
<evidence type="ECO:0000256" key="1">
    <source>
        <dbReference type="ARBA" id="ARBA00008814"/>
    </source>
</evidence>
<evidence type="ECO:0000256" key="2">
    <source>
        <dbReference type="SAM" id="SignalP"/>
    </source>
</evidence>
<feature type="chain" id="PRO_5038857574" evidence="2">
    <location>
        <begin position="21"/>
        <end position="340"/>
    </location>
</feature>
<feature type="signal peptide" evidence="2">
    <location>
        <begin position="1"/>
        <end position="20"/>
    </location>
</feature>
<dbReference type="RefSeq" id="WP_074599408.1">
    <property type="nucleotide sequence ID" value="NZ_FNHF01000003.1"/>
</dbReference>
<dbReference type="PANTHER" id="PTHR30535">
    <property type="entry name" value="VITAMIN B12-BINDING PROTEIN"/>
    <property type="match status" value="1"/>
</dbReference>
<sequence length="340" mass="37786">MKKYLYICMTVMIISLLAACGNETESNATAEEGTAEEYPVTITNYTKAEGGAEWEEKDQVFDQAPERIMANTRPAAELLLHLGLKDKIAGVGASFGAPDSTVKEDYHDLNILSDSYVGKEVALGTDPDLIFGRGGLFTNDEWGVGTVDSLNEMGVNTYVLESSIPGATYESIYKDIEQVSDIFNVQDKAEAFISQLKEQEQAILDNLSSIEEDKTFVYLHMTDPNEVSVYASGEESFFNDVFSKVKLTNAFEGETGEVSLETLIETDPDVLIIPTWIDNDPENAEKVKEGLYSNPKLSSMKAIQNEQVYAVDYNYMFGYSYNALDGMEILAEEMYPELFE</sequence>
<dbReference type="PROSITE" id="PS51257">
    <property type="entry name" value="PROKAR_LIPOPROTEIN"/>
    <property type="match status" value="1"/>
</dbReference>
<dbReference type="STRING" id="482461.SAMN05216244_2464"/>